<dbReference type="InterPro" id="IPR038186">
    <property type="entry name" value="CHAD_dom_sf"/>
</dbReference>
<evidence type="ECO:0000313" key="3">
    <source>
        <dbReference type="EMBL" id="GAA4343989.1"/>
    </source>
</evidence>
<dbReference type="SMART" id="SM01118">
    <property type="entry name" value="CYTH"/>
    <property type="match status" value="1"/>
</dbReference>
<dbReference type="InterPro" id="IPR033469">
    <property type="entry name" value="CYTH-like_dom_sf"/>
</dbReference>
<accession>A0ABP8HT15</accession>
<feature type="domain" description="CYTH" evidence="1">
    <location>
        <begin position="1"/>
        <end position="194"/>
    </location>
</feature>
<dbReference type="Pfam" id="PF05235">
    <property type="entry name" value="CHAD"/>
    <property type="match status" value="1"/>
</dbReference>
<dbReference type="PROSITE" id="PS51708">
    <property type="entry name" value="CHAD"/>
    <property type="match status" value="1"/>
</dbReference>
<dbReference type="InterPro" id="IPR007899">
    <property type="entry name" value="CHAD_dom"/>
</dbReference>
<dbReference type="Proteomes" id="UP001501671">
    <property type="component" value="Unassembled WGS sequence"/>
</dbReference>
<name>A0ABP8HT15_9BURK</name>
<feature type="domain" description="CHAD" evidence="2">
    <location>
        <begin position="230"/>
        <end position="558"/>
    </location>
</feature>
<gene>
    <name evidence="3" type="ORF">GCM10023144_47310</name>
</gene>
<organism evidence="3 4">
    <name type="scientific">Pigmentiphaga soli</name>
    <dbReference type="NCBI Taxonomy" id="1007095"/>
    <lineage>
        <taxon>Bacteria</taxon>
        <taxon>Pseudomonadati</taxon>
        <taxon>Pseudomonadota</taxon>
        <taxon>Betaproteobacteria</taxon>
        <taxon>Burkholderiales</taxon>
        <taxon>Alcaligenaceae</taxon>
        <taxon>Pigmentiphaga</taxon>
    </lineage>
</organism>
<dbReference type="InterPro" id="IPR023577">
    <property type="entry name" value="CYTH_domain"/>
</dbReference>
<sequence length="558" mass="59453">MLEQEIKLFVPPAARKAVAAQLASLAASRRVRLRAMYFDTADRQLASRRAAIRLRQEGRKWVQTFKMEGGDAVSRIELNHPVSAPQLDLSVYAGTPAAPLLERLEGPLEARYETDVMRASCRVRTRGGTAEIAYDVGAIRAGGLELPVHELEFELQSGRVDGLFALAGRWLRAHGLVLDVRSKAERGDALAGAAARIAAAAEGGQAAARSAEIARFWAPVQAGKTGLRPHMTPAEALTAISADCVDQIIRNAAALAEAADACGDGGEEHVHQLRVGIRRLRSAWRLFKEWTPLPDERLRQAASAHFAAFGALRDSDVLGGTLVPALQAAGMPPIAPAAAAEDAPDAATLAASPAFQGWLLDMQAWNVGCRPPPARTAAARPAKADPETAAVAARGALTIFGPGGEAASAVAAGAPASAGAAGSAEPAPAPKLADLAAGRMRKWHRRLAAQGKNFHALADEQRHDLRKLAKRLRYALSFTEPLYRRSAVRPYRKQLAALQDILGDINDLVVAREHYAALTEGHPQAWFALGWISGRLEALHAKAEAGFAALKAAKPFWR</sequence>
<keyword evidence="4" id="KW-1185">Reference proteome</keyword>
<dbReference type="Pfam" id="PF01928">
    <property type="entry name" value="CYTH"/>
    <property type="match status" value="1"/>
</dbReference>
<dbReference type="SMART" id="SM00880">
    <property type="entry name" value="CHAD"/>
    <property type="match status" value="1"/>
</dbReference>
<dbReference type="Gene3D" id="1.40.20.10">
    <property type="entry name" value="CHAD domain"/>
    <property type="match status" value="1"/>
</dbReference>
<dbReference type="EMBL" id="BAABFO010000042">
    <property type="protein sequence ID" value="GAA4343989.1"/>
    <property type="molecule type" value="Genomic_DNA"/>
</dbReference>
<dbReference type="PROSITE" id="PS51707">
    <property type="entry name" value="CYTH"/>
    <property type="match status" value="1"/>
</dbReference>
<evidence type="ECO:0000259" key="2">
    <source>
        <dbReference type="PROSITE" id="PS51708"/>
    </source>
</evidence>
<evidence type="ECO:0000313" key="4">
    <source>
        <dbReference type="Proteomes" id="UP001501671"/>
    </source>
</evidence>
<dbReference type="CDD" id="cd07756">
    <property type="entry name" value="CYTH-like_Pase_CHAD"/>
    <property type="match status" value="1"/>
</dbReference>
<reference evidence="4" key="1">
    <citation type="journal article" date="2019" name="Int. J. Syst. Evol. Microbiol.">
        <title>The Global Catalogue of Microorganisms (GCM) 10K type strain sequencing project: providing services to taxonomists for standard genome sequencing and annotation.</title>
        <authorList>
            <consortium name="The Broad Institute Genomics Platform"/>
            <consortium name="The Broad Institute Genome Sequencing Center for Infectious Disease"/>
            <person name="Wu L."/>
            <person name="Ma J."/>
        </authorList>
    </citation>
    <scope>NUCLEOTIDE SEQUENCE [LARGE SCALE GENOMIC DNA]</scope>
    <source>
        <strain evidence="4">JCM 17666</strain>
    </source>
</reference>
<dbReference type="PANTHER" id="PTHR39339:SF1">
    <property type="entry name" value="CHAD DOMAIN-CONTAINING PROTEIN"/>
    <property type="match status" value="1"/>
</dbReference>
<evidence type="ECO:0000259" key="1">
    <source>
        <dbReference type="PROSITE" id="PS51707"/>
    </source>
</evidence>
<dbReference type="Gene3D" id="2.40.320.10">
    <property type="entry name" value="Hypothetical Protein Pfu-838710-001"/>
    <property type="match status" value="1"/>
</dbReference>
<protein>
    <submittedName>
        <fullName evidence="3">CYTH and CHAD domain-containing protein</fullName>
    </submittedName>
</protein>
<proteinExistence type="predicted"/>
<dbReference type="PANTHER" id="PTHR39339">
    <property type="entry name" value="SLR1444 PROTEIN"/>
    <property type="match status" value="1"/>
</dbReference>
<dbReference type="SUPFAM" id="SSF55154">
    <property type="entry name" value="CYTH-like phosphatases"/>
    <property type="match status" value="1"/>
</dbReference>
<comment type="caution">
    <text evidence="3">The sequence shown here is derived from an EMBL/GenBank/DDBJ whole genome shotgun (WGS) entry which is preliminary data.</text>
</comment>
<dbReference type="RefSeq" id="WP_345252419.1">
    <property type="nucleotide sequence ID" value="NZ_BAABFO010000042.1"/>
</dbReference>